<protein>
    <submittedName>
        <fullName evidence="1">Uncharacterized protein</fullName>
    </submittedName>
</protein>
<evidence type="ECO:0000313" key="1">
    <source>
        <dbReference type="EMBL" id="EIM99627.1"/>
    </source>
</evidence>
<evidence type="ECO:0000313" key="2">
    <source>
        <dbReference type="Proteomes" id="UP000004980"/>
    </source>
</evidence>
<dbReference type="RefSeq" id="WP_007583291.1">
    <property type="nucleotide sequence ID" value="NZ_AKAU01000094.1"/>
</dbReference>
<organism evidence="1 2">
    <name type="scientific">Paraburkholderia hospita</name>
    <dbReference type="NCBI Taxonomy" id="169430"/>
    <lineage>
        <taxon>Bacteria</taxon>
        <taxon>Pseudomonadati</taxon>
        <taxon>Pseudomonadota</taxon>
        <taxon>Betaproteobacteria</taxon>
        <taxon>Burkholderiales</taxon>
        <taxon>Burkholderiaceae</taxon>
        <taxon>Paraburkholderia</taxon>
    </lineage>
</organism>
<sequence length="151" mass="17171">MFIPDRTAVFVVPLHAGGTHDAAVHSLNGSPRIVEDATRQYTPIVVEFDPDFMLVSMEMWRKSHDMQIPISDEFKIHFMENRRRLLEGFVVTGKPWRSSCATRTRSASLPFAGGRVRLAVQPFPSWPEDGLKAPNDLAPQFGELLLCRYRM</sequence>
<reference evidence="1 2" key="1">
    <citation type="journal article" date="2012" name="J. Bacteriol.">
        <title>Draft Genome Sequence of the Soil Bacterium Burkholderia terrae Strain BS001, Which Interacts with Fungal Surface Structures.</title>
        <authorList>
            <person name="Nazir R."/>
            <person name="Hansen M.A."/>
            <person name="Sorensen S."/>
            <person name="van Elsas J.D."/>
        </authorList>
    </citation>
    <scope>NUCLEOTIDE SEQUENCE [LARGE SCALE GENOMIC DNA]</scope>
    <source>
        <strain evidence="1 2">BS001</strain>
    </source>
</reference>
<dbReference type="EMBL" id="AKAU01000094">
    <property type="protein sequence ID" value="EIM99627.1"/>
    <property type="molecule type" value="Genomic_DNA"/>
</dbReference>
<proteinExistence type="predicted"/>
<gene>
    <name evidence="1" type="ORF">WQE_18134</name>
</gene>
<name>A0ABP2PQF4_9BURK</name>
<comment type="caution">
    <text evidence="1">The sequence shown here is derived from an EMBL/GenBank/DDBJ whole genome shotgun (WGS) entry which is preliminary data.</text>
</comment>
<accession>A0ABP2PQF4</accession>
<keyword evidence="2" id="KW-1185">Reference proteome</keyword>
<dbReference type="Proteomes" id="UP000004980">
    <property type="component" value="Unassembled WGS sequence"/>
</dbReference>